<dbReference type="AlphaFoldDB" id="A0A8J5JYJ7"/>
<dbReference type="InterPro" id="IPR011545">
    <property type="entry name" value="DEAD/DEAH_box_helicase_dom"/>
</dbReference>
<comment type="caution">
    <text evidence="6">The sequence shown here is derived from an EMBL/GenBank/DDBJ whole genome shotgun (WGS) entry which is preliminary data.</text>
</comment>
<evidence type="ECO:0000256" key="2">
    <source>
        <dbReference type="ARBA" id="ARBA00022801"/>
    </source>
</evidence>
<keyword evidence="7" id="KW-1185">Reference proteome</keyword>
<proteinExistence type="inferred from homology"/>
<keyword evidence="1 4" id="KW-0547">Nucleotide-binding</keyword>
<dbReference type="Gene3D" id="3.40.50.300">
    <property type="entry name" value="P-loop containing nucleotide triphosphate hydrolases"/>
    <property type="match status" value="1"/>
</dbReference>
<dbReference type="GO" id="GO:0016787">
    <property type="term" value="F:hydrolase activity"/>
    <property type="evidence" value="ECO:0007669"/>
    <property type="project" value="UniProtKB-KW"/>
</dbReference>
<evidence type="ECO:0000313" key="6">
    <source>
        <dbReference type="EMBL" id="KAG7163720.1"/>
    </source>
</evidence>
<evidence type="ECO:0000256" key="3">
    <source>
        <dbReference type="ARBA" id="ARBA00022840"/>
    </source>
</evidence>
<dbReference type="Pfam" id="PF00270">
    <property type="entry name" value="DEAD"/>
    <property type="match status" value="1"/>
</dbReference>
<comment type="catalytic activity">
    <reaction evidence="4">
        <text>ATP + H2O = ADP + phosphate + H(+)</text>
        <dbReference type="Rhea" id="RHEA:13065"/>
        <dbReference type="ChEBI" id="CHEBI:15377"/>
        <dbReference type="ChEBI" id="CHEBI:15378"/>
        <dbReference type="ChEBI" id="CHEBI:30616"/>
        <dbReference type="ChEBI" id="CHEBI:43474"/>
        <dbReference type="ChEBI" id="CHEBI:456216"/>
        <dbReference type="EC" id="3.6.4.13"/>
    </reaction>
</comment>
<evidence type="ECO:0000259" key="5">
    <source>
        <dbReference type="PROSITE" id="PS51192"/>
    </source>
</evidence>
<comment type="similarity">
    <text evidence="4">Belongs to the DEAD box helicase family.</text>
</comment>
<dbReference type="InterPro" id="IPR014001">
    <property type="entry name" value="Helicase_ATP-bd"/>
</dbReference>
<accession>A0A8J5JYJ7</accession>
<comment type="domain">
    <text evidence="4">The Q motif is unique to and characteristic of the DEAD box family of RNA helicases and controls ATP binding and hydrolysis.</text>
</comment>
<keyword evidence="4" id="KW-0694">RNA-binding</keyword>
<comment type="function">
    <text evidence="4">RNA helicase.</text>
</comment>
<evidence type="ECO:0000256" key="1">
    <source>
        <dbReference type="ARBA" id="ARBA00022741"/>
    </source>
</evidence>
<sequence>MAGTSILTSCTLEWVQDKGLCSPATVTALTNLGYKQLTTIQLHAFPQLLAKSNTFLHARTGSGKTLAFLIPTIERLRAMGFKKSHGVGALIITPTRELAQQIALVLKPLANAHGFSSLTLIGGTKLTGVDLKN</sequence>
<dbReference type="InterPro" id="IPR027417">
    <property type="entry name" value="P-loop_NTPase"/>
</dbReference>
<evidence type="ECO:0000256" key="4">
    <source>
        <dbReference type="RuleBase" id="RU365068"/>
    </source>
</evidence>
<keyword evidence="4 6" id="KW-0347">Helicase</keyword>
<name>A0A8J5JYJ7_HOMAM</name>
<feature type="non-terminal residue" evidence="6">
    <location>
        <position position="1"/>
    </location>
</feature>
<dbReference type="PROSITE" id="PS51192">
    <property type="entry name" value="HELICASE_ATP_BIND_1"/>
    <property type="match status" value="1"/>
</dbReference>
<dbReference type="EMBL" id="JAHLQT010026447">
    <property type="protein sequence ID" value="KAG7163720.1"/>
    <property type="molecule type" value="Genomic_DNA"/>
</dbReference>
<dbReference type="GO" id="GO:0005524">
    <property type="term" value="F:ATP binding"/>
    <property type="evidence" value="ECO:0007669"/>
    <property type="project" value="UniProtKB-UniRule"/>
</dbReference>
<protein>
    <recommendedName>
        <fullName evidence="4">ATP-dependent RNA helicase</fullName>
        <ecNumber evidence="4">3.6.4.13</ecNumber>
    </recommendedName>
</protein>
<dbReference type="PANTHER" id="PTHR24031">
    <property type="entry name" value="RNA HELICASE"/>
    <property type="match status" value="1"/>
</dbReference>
<keyword evidence="3 4" id="KW-0067">ATP-binding</keyword>
<dbReference type="EC" id="3.6.4.13" evidence="4"/>
<dbReference type="GO" id="GO:0003724">
    <property type="term" value="F:RNA helicase activity"/>
    <property type="evidence" value="ECO:0007669"/>
    <property type="project" value="UniProtKB-EC"/>
</dbReference>
<dbReference type="GO" id="GO:0003723">
    <property type="term" value="F:RNA binding"/>
    <property type="evidence" value="ECO:0007669"/>
    <property type="project" value="UniProtKB-UniRule"/>
</dbReference>
<dbReference type="SUPFAM" id="SSF52540">
    <property type="entry name" value="P-loop containing nucleoside triphosphate hydrolases"/>
    <property type="match status" value="1"/>
</dbReference>
<gene>
    <name evidence="6" type="primary">HAS1-L</name>
    <name evidence="6" type="ORF">Hamer_G002954</name>
</gene>
<organism evidence="6 7">
    <name type="scientific">Homarus americanus</name>
    <name type="common">American lobster</name>
    <dbReference type="NCBI Taxonomy" id="6706"/>
    <lineage>
        <taxon>Eukaryota</taxon>
        <taxon>Metazoa</taxon>
        <taxon>Ecdysozoa</taxon>
        <taxon>Arthropoda</taxon>
        <taxon>Crustacea</taxon>
        <taxon>Multicrustacea</taxon>
        <taxon>Malacostraca</taxon>
        <taxon>Eumalacostraca</taxon>
        <taxon>Eucarida</taxon>
        <taxon>Decapoda</taxon>
        <taxon>Pleocyemata</taxon>
        <taxon>Astacidea</taxon>
        <taxon>Nephropoidea</taxon>
        <taxon>Nephropidae</taxon>
        <taxon>Homarus</taxon>
    </lineage>
</organism>
<reference evidence="6" key="1">
    <citation type="journal article" date="2021" name="Sci. Adv.">
        <title>The American lobster genome reveals insights on longevity, neural, and immune adaptations.</title>
        <authorList>
            <person name="Polinski J.M."/>
            <person name="Zimin A.V."/>
            <person name="Clark K.F."/>
            <person name="Kohn A.B."/>
            <person name="Sadowski N."/>
            <person name="Timp W."/>
            <person name="Ptitsyn A."/>
            <person name="Khanna P."/>
            <person name="Romanova D.Y."/>
            <person name="Williams P."/>
            <person name="Greenwood S.J."/>
            <person name="Moroz L.L."/>
            <person name="Walt D.R."/>
            <person name="Bodnar A.G."/>
        </authorList>
    </citation>
    <scope>NUCLEOTIDE SEQUENCE</scope>
    <source>
        <strain evidence="6">GMGI-L3</strain>
    </source>
</reference>
<dbReference type="Proteomes" id="UP000747542">
    <property type="component" value="Unassembled WGS sequence"/>
</dbReference>
<keyword evidence="2 4" id="KW-0378">Hydrolase</keyword>
<evidence type="ECO:0000313" key="7">
    <source>
        <dbReference type="Proteomes" id="UP000747542"/>
    </source>
</evidence>
<feature type="domain" description="Helicase ATP-binding" evidence="5">
    <location>
        <begin position="45"/>
        <end position="133"/>
    </location>
</feature>